<accession>A0A4S2MRC2</accession>
<keyword evidence="2" id="KW-0489">Methyltransferase</keyword>
<feature type="compositionally biased region" description="Low complexity" evidence="1">
    <location>
        <begin position="25"/>
        <end position="34"/>
    </location>
</feature>
<dbReference type="GO" id="GO:0032259">
    <property type="term" value="P:methylation"/>
    <property type="evidence" value="ECO:0007669"/>
    <property type="project" value="UniProtKB-KW"/>
</dbReference>
<organism evidence="2 3">
    <name type="scientific">Ascodesmis nigricans</name>
    <dbReference type="NCBI Taxonomy" id="341454"/>
    <lineage>
        <taxon>Eukaryota</taxon>
        <taxon>Fungi</taxon>
        <taxon>Dikarya</taxon>
        <taxon>Ascomycota</taxon>
        <taxon>Pezizomycotina</taxon>
        <taxon>Pezizomycetes</taxon>
        <taxon>Pezizales</taxon>
        <taxon>Ascodesmidaceae</taxon>
        <taxon>Ascodesmis</taxon>
    </lineage>
</organism>
<dbReference type="STRING" id="341454.A0A4S2MRC2"/>
<dbReference type="Proteomes" id="UP000298138">
    <property type="component" value="Unassembled WGS sequence"/>
</dbReference>
<dbReference type="Gene3D" id="3.40.50.150">
    <property type="entry name" value="Vaccinia Virus protein VP39"/>
    <property type="match status" value="1"/>
</dbReference>
<dbReference type="CDD" id="cd02440">
    <property type="entry name" value="AdoMet_MTases"/>
    <property type="match status" value="1"/>
</dbReference>
<name>A0A4S2MRC2_9PEZI</name>
<dbReference type="SUPFAM" id="SSF53335">
    <property type="entry name" value="S-adenosyl-L-methionine-dependent methyltransferases"/>
    <property type="match status" value="1"/>
</dbReference>
<evidence type="ECO:0000256" key="1">
    <source>
        <dbReference type="SAM" id="MobiDB-lite"/>
    </source>
</evidence>
<dbReference type="GO" id="GO:0008168">
    <property type="term" value="F:methyltransferase activity"/>
    <property type="evidence" value="ECO:0007669"/>
    <property type="project" value="UniProtKB-KW"/>
</dbReference>
<evidence type="ECO:0000313" key="3">
    <source>
        <dbReference type="Proteomes" id="UP000298138"/>
    </source>
</evidence>
<protein>
    <submittedName>
        <fullName evidence="2">S-adenosyl-L-methionine-dependent methyltransferase</fullName>
    </submittedName>
</protein>
<keyword evidence="2" id="KW-0808">Transferase</keyword>
<proteinExistence type="predicted"/>
<dbReference type="OrthoDB" id="184880at2759"/>
<dbReference type="AlphaFoldDB" id="A0A4S2MRC2"/>
<feature type="region of interest" description="Disordered" evidence="1">
    <location>
        <begin position="25"/>
        <end position="46"/>
    </location>
</feature>
<dbReference type="PANTHER" id="PTHR43591:SF31">
    <property type="entry name" value="LAEA-LIKE, PUTATIVE (AFU_ORTHOLOGUE AFUA_8G01930)-RELATED"/>
    <property type="match status" value="1"/>
</dbReference>
<dbReference type="Pfam" id="PF13489">
    <property type="entry name" value="Methyltransf_23"/>
    <property type="match status" value="1"/>
</dbReference>
<sequence length="408" mass="45131">MATTMKPGNSQTTQDTSTTATFATLISSRSSTPSTPKPAPTPDEDVHVAVEDASAVIKDAAAVAEDVPTEAENIPEAIAADEAAGFSDYDDSASEASSTQSLTSSTLDHVYANGRRYHRRSADENNQYLMPSDETEMDRLDMMHHMALLLLDGELHKAPITDDPPRVLDCGTGTGIWALDFGSIHPASHVVGVDLAPNQPSWTYPNVQFETDDLEKTWTFKKNHFNFIHSRMVGTAIKDWGRYTQQMFDHLAPNGYIELSEHSIKYAYCDDSSVPSSSILLTHGELLASAIEKTGVRPRDLCPSFFHTHLAAAGFTDIQVYTYKVPCGPWPKSKRFKYIGAVCAEGIKTGLEAYGMLAMTRLLGMQEEVVREMCEKCYRTIMEGREHPYYFQWQIVARKPDVGEVSLA</sequence>
<reference evidence="2 3" key="1">
    <citation type="submission" date="2019-04" db="EMBL/GenBank/DDBJ databases">
        <title>Comparative genomics and transcriptomics to analyze fruiting body development in filamentous ascomycetes.</title>
        <authorList>
            <consortium name="DOE Joint Genome Institute"/>
            <person name="Lutkenhaus R."/>
            <person name="Traeger S."/>
            <person name="Breuer J."/>
            <person name="Kuo A."/>
            <person name="Lipzen A."/>
            <person name="Pangilinan J."/>
            <person name="Dilworth D."/>
            <person name="Sandor L."/>
            <person name="Poggeler S."/>
            <person name="Barry K."/>
            <person name="Grigoriev I.V."/>
            <person name="Nowrousian M."/>
        </authorList>
    </citation>
    <scope>NUCLEOTIDE SEQUENCE [LARGE SCALE GENOMIC DNA]</scope>
    <source>
        <strain evidence="2 3">CBS 389.68</strain>
    </source>
</reference>
<dbReference type="PANTHER" id="PTHR43591">
    <property type="entry name" value="METHYLTRANSFERASE"/>
    <property type="match status" value="1"/>
</dbReference>
<dbReference type="InterPro" id="IPR029063">
    <property type="entry name" value="SAM-dependent_MTases_sf"/>
</dbReference>
<dbReference type="InParanoid" id="A0A4S2MRC2"/>
<dbReference type="EMBL" id="ML220142">
    <property type="protein sequence ID" value="TGZ78349.1"/>
    <property type="molecule type" value="Genomic_DNA"/>
</dbReference>
<keyword evidence="3" id="KW-1185">Reference proteome</keyword>
<gene>
    <name evidence="2" type="ORF">EX30DRAFT_343248</name>
</gene>
<evidence type="ECO:0000313" key="2">
    <source>
        <dbReference type="EMBL" id="TGZ78349.1"/>
    </source>
</evidence>